<evidence type="ECO:0000313" key="4">
    <source>
        <dbReference type="Proteomes" id="UP001491310"/>
    </source>
</evidence>
<keyword evidence="1" id="KW-0040">ANK repeat</keyword>
<reference evidence="3 4" key="1">
    <citation type="journal article" date="2024" name="Nat. Commun.">
        <title>Phylogenomics reveals the evolutionary origins of lichenization in chlorophyte algae.</title>
        <authorList>
            <person name="Puginier C."/>
            <person name="Libourel C."/>
            <person name="Otte J."/>
            <person name="Skaloud P."/>
            <person name="Haon M."/>
            <person name="Grisel S."/>
            <person name="Petersen M."/>
            <person name="Berrin J.G."/>
            <person name="Delaux P.M."/>
            <person name="Dal Grande F."/>
            <person name="Keller J."/>
        </authorList>
    </citation>
    <scope>NUCLEOTIDE SEQUENCE [LARGE SCALE GENOMIC DNA]</scope>
    <source>
        <strain evidence="3 4">SAG 216-7</strain>
    </source>
</reference>
<dbReference type="InterPro" id="IPR002110">
    <property type="entry name" value="Ankyrin_rpt"/>
</dbReference>
<dbReference type="InterPro" id="IPR001374">
    <property type="entry name" value="R3H_dom"/>
</dbReference>
<dbReference type="PROSITE" id="PS50088">
    <property type="entry name" value="ANK_REPEAT"/>
    <property type="match status" value="1"/>
</dbReference>
<feature type="domain" description="R3H" evidence="2">
    <location>
        <begin position="66"/>
        <end position="136"/>
    </location>
</feature>
<name>A0ABR2YGL1_9CHLO</name>
<dbReference type="Gene3D" id="1.25.40.20">
    <property type="entry name" value="Ankyrin repeat-containing domain"/>
    <property type="match status" value="1"/>
</dbReference>
<dbReference type="PROSITE" id="PS51061">
    <property type="entry name" value="R3H"/>
    <property type="match status" value="1"/>
</dbReference>
<keyword evidence="4" id="KW-1185">Reference proteome</keyword>
<dbReference type="PROSITE" id="PS50297">
    <property type="entry name" value="ANK_REP_REGION"/>
    <property type="match status" value="1"/>
</dbReference>
<dbReference type="Proteomes" id="UP001491310">
    <property type="component" value="Unassembled WGS sequence"/>
</dbReference>
<dbReference type="SUPFAM" id="SSF48403">
    <property type="entry name" value="Ankyrin repeat"/>
    <property type="match status" value="1"/>
</dbReference>
<gene>
    <name evidence="3" type="ORF">WJX75_006675</name>
</gene>
<sequence length="316" mass="34304">MGKRRSQKRASWLPRADTDAEEVGVIKLTLTASSSFFEKATLRDCPATPEDPQGDIADGGTTTLSLDDSGVLDRLIVWFREGSDGDLAATLAFPACLSKFQRAKVHSLVKSVGLGSLQSVSKGLGDDRFISIERSRDTDQSCQAQMTSAQQHKSFWIYRWAKEVGVSVSRDEVSEMLLSNALSTQLEQLWNEGSAQQKLIIKLCEATVEGDTAALKDMLAMDEVLATVRSGKYDLLSGKGVLHCAAREGRLEVLEMLIEAGAPIDAHDGNGLTALQVSRQHPEQCDAESTLLRNGALDTTSHEVPVLLCSMSKFMA</sequence>
<evidence type="ECO:0000259" key="2">
    <source>
        <dbReference type="PROSITE" id="PS51061"/>
    </source>
</evidence>
<accession>A0ABR2YGL1</accession>
<comment type="caution">
    <text evidence="3">The sequence shown here is derived from an EMBL/GenBank/DDBJ whole genome shotgun (WGS) entry which is preliminary data.</text>
</comment>
<evidence type="ECO:0000313" key="3">
    <source>
        <dbReference type="EMBL" id="KAK9904970.1"/>
    </source>
</evidence>
<dbReference type="Gene3D" id="3.30.1370.50">
    <property type="entry name" value="R3H-like domain"/>
    <property type="match status" value="1"/>
</dbReference>
<feature type="repeat" description="ANK" evidence="1">
    <location>
        <begin position="237"/>
        <end position="269"/>
    </location>
</feature>
<evidence type="ECO:0000256" key="1">
    <source>
        <dbReference type="PROSITE-ProRule" id="PRU00023"/>
    </source>
</evidence>
<proteinExistence type="predicted"/>
<dbReference type="InterPro" id="IPR036867">
    <property type="entry name" value="R3H_dom_sf"/>
</dbReference>
<protein>
    <recommendedName>
        <fullName evidence="2">R3H domain-containing protein</fullName>
    </recommendedName>
</protein>
<dbReference type="EMBL" id="JALJOT010000012">
    <property type="protein sequence ID" value="KAK9904970.1"/>
    <property type="molecule type" value="Genomic_DNA"/>
</dbReference>
<dbReference type="SMART" id="SM00248">
    <property type="entry name" value="ANK"/>
    <property type="match status" value="1"/>
</dbReference>
<organism evidence="3 4">
    <name type="scientific">Coccomyxa subellipsoidea</name>
    <dbReference type="NCBI Taxonomy" id="248742"/>
    <lineage>
        <taxon>Eukaryota</taxon>
        <taxon>Viridiplantae</taxon>
        <taxon>Chlorophyta</taxon>
        <taxon>core chlorophytes</taxon>
        <taxon>Trebouxiophyceae</taxon>
        <taxon>Trebouxiophyceae incertae sedis</taxon>
        <taxon>Coccomyxaceae</taxon>
        <taxon>Coccomyxa</taxon>
    </lineage>
</organism>
<dbReference type="Pfam" id="PF13637">
    <property type="entry name" value="Ank_4"/>
    <property type="match status" value="1"/>
</dbReference>
<dbReference type="InterPro" id="IPR036770">
    <property type="entry name" value="Ankyrin_rpt-contain_sf"/>
</dbReference>